<protein>
    <submittedName>
        <fullName evidence="1">Uncharacterized protein</fullName>
    </submittedName>
</protein>
<reference evidence="1 2" key="1">
    <citation type="submission" date="2019-01" db="EMBL/GenBank/DDBJ databases">
        <title>Draft genomes of a novel of Aminipila strains.</title>
        <authorList>
            <person name="Ma S."/>
        </authorList>
    </citation>
    <scope>NUCLEOTIDE SEQUENCE [LARGE SCALE GENOMIC DNA]</scope>
    <source>
        <strain evidence="2">JN-39</strain>
    </source>
</reference>
<dbReference type="KEGG" id="amij:EQM06_09620"/>
<organism evidence="1 2">
    <name type="scientific">Aminipila luticellarii</name>
    <dbReference type="NCBI Taxonomy" id="2507160"/>
    <lineage>
        <taxon>Bacteria</taxon>
        <taxon>Bacillati</taxon>
        <taxon>Bacillota</taxon>
        <taxon>Clostridia</taxon>
        <taxon>Peptostreptococcales</taxon>
        <taxon>Anaerovoracaceae</taxon>
        <taxon>Aminipila</taxon>
    </lineage>
</organism>
<dbReference type="OrthoDB" id="1733540at2"/>
<keyword evidence="2" id="KW-1185">Reference proteome</keyword>
<dbReference type="RefSeq" id="WP_128746233.1">
    <property type="nucleotide sequence ID" value="NZ_CP035281.1"/>
</dbReference>
<dbReference type="Proteomes" id="UP000287601">
    <property type="component" value="Chromosome"/>
</dbReference>
<name>A0A410PWY0_9FIRM</name>
<accession>A0A410PWY0</accession>
<evidence type="ECO:0000313" key="1">
    <source>
        <dbReference type="EMBL" id="QAT43453.1"/>
    </source>
</evidence>
<proteinExistence type="predicted"/>
<gene>
    <name evidence="1" type="ORF">EQM06_09620</name>
</gene>
<dbReference type="AlphaFoldDB" id="A0A410PWY0"/>
<sequence length="267" mass="31668">MWRQKKYPCGEILDIEIFTRPEKAKVFKRARREKESSPAQKNLNNKNSNKYFVRLVHKNFKRKDLSVDLTIADQFMPKTREAAQKMFKNYIARVNRWRRAQGLKNLIYVYVLSEHTELGKATRFHFHLYAEKMDREVLEDKWGMGYANTDRLDFNELGVQGKSQYMARQSSYSGCRTWGSSIGLKKPEAITSDKAITKADINRIVRNPEDRAWFEQKYKGWIFTSCEVEENLITGTNILIKMRKEEIPDYISKARKKEYMEHIDIPF</sequence>
<dbReference type="EMBL" id="CP035281">
    <property type="protein sequence ID" value="QAT43453.1"/>
    <property type="molecule type" value="Genomic_DNA"/>
</dbReference>
<evidence type="ECO:0000313" key="2">
    <source>
        <dbReference type="Proteomes" id="UP000287601"/>
    </source>
</evidence>